<keyword evidence="2" id="KW-0472">Membrane</keyword>
<feature type="transmembrane region" description="Helical" evidence="2">
    <location>
        <begin position="170"/>
        <end position="189"/>
    </location>
</feature>
<reference evidence="5" key="1">
    <citation type="journal article" date="2019" name="Int. J. Syst. Evol. Microbiol.">
        <title>The Global Catalogue of Microorganisms (GCM) 10K type strain sequencing project: providing services to taxonomists for standard genome sequencing and annotation.</title>
        <authorList>
            <consortium name="The Broad Institute Genomics Platform"/>
            <consortium name="The Broad Institute Genome Sequencing Center for Infectious Disease"/>
            <person name="Wu L."/>
            <person name="Ma J."/>
        </authorList>
    </citation>
    <scope>NUCLEOTIDE SEQUENCE [LARGE SCALE GENOMIC DNA]</scope>
    <source>
        <strain evidence="5">CECT 7131</strain>
    </source>
</reference>
<feature type="transmembrane region" description="Helical" evidence="2">
    <location>
        <begin position="146"/>
        <end position="164"/>
    </location>
</feature>
<feature type="transmembrane region" description="Helical" evidence="2">
    <location>
        <begin position="75"/>
        <end position="96"/>
    </location>
</feature>
<keyword evidence="2" id="KW-1133">Transmembrane helix</keyword>
<gene>
    <name evidence="4" type="ORF">QWZ14_31260</name>
</gene>
<feature type="transmembrane region" description="Helical" evidence="2">
    <location>
        <begin position="116"/>
        <end position="134"/>
    </location>
</feature>
<evidence type="ECO:0000259" key="3">
    <source>
        <dbReference type="SMART" id="SM00014"/>
    </source>
</evidence>
<feature type="domain" description="Phosphatidic acid phosphatase type 2/haloperoxidase" evidence="3">
    <location>
        <begin position="72"/>
        <end position="185"/>
    </location>
</feature>
<keyword evidence="2" id="KW-0812">Transmembrane</keyword>
<dbReference type="EMBL" id="JAUFPN010000310">
    <property type="protein sequence ID" value="MDN3568879.1"/>
    <property type="molecule type" value="Genomic_DNA"/>
</dbReference>
<comment type="caution">
    <text evidence="4">The sequence shown here is derived from an EMBL/GenBank/DDBJ whole genome shotgun (WGS) entry which is preliminary data.</text>
</comment>
<dbReference type="CDD" id="cd01610">
    <property type="entry name" value="PAP2_like"/>
    <property type="match status" value="1"/>
</dbReference>
<feature type="region of interest" description="Disordered" evidence="1">
    <location>
        <begin position="1"/>
        <end position="23"/>
    </location>
</feature>
<evidence type="ECO:0000313" key="4">
    <source>
        <dbReference type="EMBL" id="MDN3568879.1"/>
    </source>
</evidence>
<sequence length="238" mass="23605">MRAGAGPRAEPPRRLAVAGHGRGPAAGLRLRRGRPLTAATAVAFVTDFADLGLVLPLAGLVALALAAIGRWRVSLAWLAAVAATLAAMAALKLLAFSLPSWLAGAGLAPGDLGNPSGHAAAGTICYGGLATLLWPRPARRPWPGLLAGAAAALVFGGTRLWLGVHSVPDVLTGGAVGLAGVLLLARLAGRAAGPPVPVPGLALVLAVVLGGGLVFHGTRLYAEGLLRALAAGVLPPEP</sequence>
<evidence type="ECO:0000256" key="1">
    <source>
        <dbReference type="SAM" id="MobiDB-lite"/>
    </source>
</evidence>
<dbReference type="SUPFAM" id="SSF48317">
    <property type="entry name" value="Acid phosphatase/Vanadium-dependent haloperoxidase"/>
    <property type="match status" value="1"/>
</dbReference>
<protein>
    <submittedName>
        <fullName evidence="4">Phosphatase PAP2 family protein</fullName>
    </submittedName>
</protein>
<accession>A0ABT8AGL1</accession>
<dbReference type="Gene3D" id="1.20.144.10">
    <property type="entry name" value="Phosphatidic acid phosphatase type 2/haloperoxidase"/>
    <property type="match status" value="1"/>
</dbReference>
<dbReference type="RefSeq" id="WP_290321001.1">
    <property type="nucleotide sequence ID" value="NZ_JAUFPN010000310.1"/>
</dbReference>
<evidence type="ECO:0000313" key="5">
    <source>
        <dbReference type="Proteomes" id="UP001529369"/>
    </source>
</evidence>
<feature type="transmembrane region" description="Helical" evidence="2">
    <location>
        <begin position="201"/>
        <end position="222"/>
    </location>
</feature>
<organism evidence="4 5">
    <name type="scientific">Paeniroseomonas aquatica</name>
    <dbReference type="NCBI Taxonomy" id="373043"/>
    <lineage>
        <taxon>Bacteria</taxon>
        <taxon>Pseudomonadati</taxon>
        <taxon>Pseudomonadota</taxon>
        <taxon>Alphaproteobacteria</taxon>
        <taxon>Acetobacterales</taxon>
        <taxon>Acetobacteraceae</taxon>
        <taxon>Paeniroseomonas</taxon>
    </lineage>
</organism>
<dbReference type="InterPro" id="IPR000326">
    <property type="entry name" value="PAP2/HPO"/>
</dbReference>
<keyword evidence="5" id="KW-1185">Reference proteome</keyword>
<dbReference type="Pfam" id="PF01569">
    <property type="entry name" value="PAP2"/>
    <property type="match status" value="1"/>
</dbReference>
<feature type="transmembrane region" description="Helical" evidence="2">
    <location>
        <begin position="51"/>
        <end position="68"/>
    </location>
</feature>
<dbReference type="SMART" id="SM00014">
    <property type="entry name" value="acidPPc"/>
    <property type="match status" value="1"/>
</dbReference>
<dbReference type="InterPro" id="IPR036938">
    <property type="entry name" value="PAP2/HPO_sf"/>
</dbReference>
<proteinExistence type="predicted"/>
<evidence type="ECO:0000256" key="2">
    <source>
        <dbReference type="SAM" id="Phobius"/>
    </source>
</evidence>
<dbReference type="Proteomes" id="UP001529369">
    <property type="component" value="Unassembled WGS sequence"/>
</dbReference>
<name>A0ABT8AGL1_9PROT</name>